<dbReference type="RefSeq" id="WP_290360674.1">
    <property type="nucleotide sequence ID" value="NZ_JAUHHC010000005.1"/>
</dbReference>
<evidence type="ECO:0000313" key="2">
    <source>
        <dbReference type="EMBL" id="MDN3922371.1"/>
    </source>
</evidence>
<comment type="caution">
    <text evidence="2">The sequence shown here is derived from an EMBL/GenBank/DDBJ whole genome shotgun (WGS) entry which is preliminary data.</text>
</comment>
<dbReference type="EMBL" id="JAUHHC010000005">
    <property type="protein sequence ID" value="MDN3922371.1"/>
    <property type="molecule type" value="Genomic_DNA"/>
</dbReference>
<organism evidence="2 3">
    <name type="scientific">Roseateles violae</name>
    <dbReference type="NCBI Taxonomy" id="3058042"/>
    <lineage>
        <taxon>Bacteria</taxon>
        <taxon>Pseudomonadati</taxon>
        <taxon>Pseudomonadota</taxon>
        <taxon>Betaproteobacteria</taxon>
        <taxon>Burkholderiales</taxon>
        <taxon>Sphaerotilaceae</taxon>
        <taxon>Roseateles</taxon>
    </lineage>
</organism>
<keyword evidence="3" id="KW-1185">Reference proteome</keyword>
<evidence type="ECO:0000313" key="3">
    <source>
        <dbReference type="Proteomes" id="UP001228044"/>
    </source>
</evidence>
<name>A0ABT8DW94_9BURK</name>
<dbReference type="Proteomes" id="UP001228044">
    <property type="component" value="Unassembled WGS sequence"/>
</dbReference>
<evidence type="ECO:0008006" key="4">
    <source>
        <dbReference type="Google" id="ProtNLM"/>
    </source>
</evidence>
<feature type="compositionally biased region" description="Basic and acidic residues" evidence="1">
    <location>
        <begin position="42"/>
        <end position="53"/>
    </location>
</feature>
<reference evidence="2 3" key="1">
    <citation type="submission" date="2023-06" db="EMBL/GenBank/DDBJ databases">
        <title>Pelomonas sp. PFR6 16S ribosomal RNA gene Genome sequencing and assembly.</title>
        <authorList>
            <person name="Woo H."/>
        </authorList>
    </citation>
    <scope>NUCLEOTIDE SEQUENCE [LARGE SCALE GENOMIC DNA]</scope>
    <source>
        <strain evidence="2 3">PFR6</strain>
    </source>
</reference>
<proteinExistence type="predicted"/>
<sequence>MAYKVRKTEHNGAKNGGGHWGKRLEAKRQSSRARRALGKQELAAELRRPSDSR</sequence>
<accession>A0ABT8DW94</accession>
<evidence type="ECO:0000256" key="1">
    <source>
        <dbReference type="SAM" id="MobiDB-lite"/>
    </source>
</evidence>
<gene>
    <name evidence="2" type="ORF">QWJ38_18930</name>
</gene>
<feature type="region of interest" description="Disordered" evidence="1">
    <location>
        <begin position="1"/>
        <end position="53"/>
    </location>
</feature>
<feature type="compositionally biased region" description="Basic and acidic residues" evidence="1">
    <location>
        <begin position="1"/>
        <end position="12"/>
    </location>
</feature>
<protein>
    <recommendedName>
        <fullName evidence="4">Alternative ribosome-rescue factor</fullName>
    </recommendedName>
</protein>